<organism evidence="2 3">
    <name type="scientific">Amborella trichopoda</name>
    <dbReference type="NCBI Taxonomy" id="13333"/>
    <lineage>
        <taxon>Eukaryota</taxon>
        <taxon>Viridiplantae</taxon>
        <taxon>Streptophyta</taxon>
        <taxon>Embryophyta</taxon>
        <taxon>Tracheophyta</taxon>
        <taxon>Spermatophyta</taxon>
        <taxon>Magnoliopsida</taxon>
        <taxon>Amborellales</taxon>
        <taxon>Amborellaceae</taxon>
        <taxon>Amborella</taxon>
    </lineage>
</organism>
<proteinExistence type="predicted"/>
<keyword evidence="3" id="KW-1185">Reference proteome</keyword>
<dbReference type="GO" id="GO:0009543">
    <property type="term" value="C:chloroplast thylakoid lumen"/>
    <property type="evidence" value="ECO:0000318"/>
    <property type="project" value="GO_Central"/>
</dbReference>
<dbReference type="InterPro" id="IPR038450">
    <property type="entry name" value="PSII_Psb27_sf"/>
</dbReference>
<evidence type="ECO:0000313" key="3">
    <source>
        <dbReference type="Proteomes" id="UP000017836"/>
    </source>
</evidence>
<dbReference type="PANTHER" id="PTHR34041">
    <property type="entry name" value="PHOTOSYSTEM II REPAIR PROTEIN PSB27-H1, CHLOROPLASTIC"/>
    <property type="match status" value="1"/>
</dbReference>
<dbReference type="InterPro" id="IPR025585">
    <property type="entry name" value="PSII_Psb27"/>
</dbReference>
<sequence>MASSPSSLLSPTPKLHLIAPTPPRTPTPLSLNNPTPLSLLSLKNPNPTTANLSATSRRSLAISTISGILLSVAIPATSLAASDEEYVRETEDVINKVRNTINMEKGDPNVADAVAELREASNSWVAKYRREKELLAQGTHSRRDGYG</sequence>
<dbReference type="Proteomes" id="UP000017836">
    <property type="component" value="Unassembled WGS sequence"/>
</dbReference>
<feature type="region of interest" description="Disordered" evidence="1">
    <location>
        <begin position="1"/>
        <end position="33"/>
    </location>
</feature>
<dbReference type="EMBL" id="KI394358">
    <property type="protein sequence ID" value="ERN03378.1"/>
    <property type="molecule type" value="Genomic_DNA"/>
</dbReference>
<dbReference type="Gramene" id="ERN03378">
    <property type="protein sequence ID" value="ERN03378"/>
    <property type="gene ID" value="AMTR_s00003p00251710"/>
</dbReference>
<dbReference type="PANTHER" id="PTHR34041:SF1">
    <property type="entry name" value="PHOTOSYSTEM II REPAIR PROTEIN PSB27-H1, CHLOROPLASTIC"/>
    <property type="match status" value="1"/>
</dbReference>
<dbReference type="GO" id="GO:0009523">
    <property type="term" value="C:photosystem II"/>
    <property type="evidence" value="ECO:0007669"/>
    <property type="project" value="InterPro"/>
</dbReference>
<dbReference type="AlphaFoldDB" id="W1P643"/>
<dbReference type="Gene3D" id="1.20.58.810">
    <property type="entry name" value="Photosystem II Pbs27"/>
    <property type="match status" value="1"/>
</dbReference>
<accession>W1P643</accession>
<dbReference type="HOGENOM" id="CLU_1770536_0_0_1"/>
<gene>
    <name evidence="2" type="ORF">AMTR_s00003p00251710</name>
</gene>
<dbReference type="STRING" id="13333.W1P643"/>
<dbReference type="GO" id="GO:0010206">
    <property type="term" value="P:photosystem II repair"/>
    <property type="evidence" value="ECO:0000318"/>
    <property type="project" value="GO_Central"/>
</dbReference>
<feature type="compositionally biased region" description="Low complexity" evidence="1">
    <location>
        <begin position="1"/>
        <end position="11"/>
    </location>
</feature>
<dbReference type="GO" id="GO:0010207">
    <property type="term" value="P:photosystem II assembly"/>
    <property type="evidence" value="ECO:0000318"/>
    <property type="project" value="GO_Central"/>
</dbReference>
<evidence type="ECO:0000256" key="1">
    <source>
        <dbReference type="SAM" id="MobiDB-lite"/>
    </source>
</evidence>
<name>W1P643_AMBTC</name>
<evidence type="ECO:0000313" key="2">
    <source>
        <dbReference type="EMBL" id="ERN03378.1"/>
    </source>
</evidence>
<reference evidence="3" key="1">
    <citation type="journal article" date="2013" name="Science">
        <title>The Amborella genome and the evolution of flowering plants.</title>
        <authorList>
            <consortium name="Amborella Genome Project"/>
        </authorList>
    </citation>
    <scope>NUCLEOTIDE SEQUENCE [LARGE SCALE GENOMIC DNA]</scope>
</reference>
<dbReference type="eggNOG" id="ENOG502RZI3">
    <property type="taxonomic scope" value="Eukaryota"/>
</dbReference>
<protein>
    <submittedName>
        <fullName evidence="2">Uncharacterized protein</fullName>
    </submittedName>
</protein>
<dbReference type="Pfam" id="PF13326">
    <property type="entry name" value="PSII_Pbs27"/>
    <property type="match status" value="1"/>
</dbReference>